<proteinExistence type="predicted"/>
<reference evidence="3" key="1">
    <citation type="submission" date="2022-07" db="EMBL/GenBank/DDBJ databases">
        <title>The genome of Lyophyllum shimeji provides insight into the initial evolution of ectomycorrhizal fungal genome.</title>
        <authorList>
            <person name="Kobayashi Y."/>
            <person name="Shibata T."/>
            <person name="Hirakawa H."/>
            <person name="Shigenobu S."/>
            <person name="Nishiyama T."/>
            <person name="Yamada A."/>
            <person name="Hasebe M."/>
            <person name="Kawaguchi M."/>
        </authorList>
    </citation>
    <scope>NUCLEOTIDE SEQUENCE</scope>
    <source>
        <strain evidence="3">AT787</strain>
    </source>
</reference>
<evidence type="ECO:0000313" key="4">
    <source>
        <dbReference type="Proteomes" id="UP001063166"/>
    </source>
</evidence>
<feature type="region of interest" description="Disordered" evidence="1">
    <location>
        <begin position="1"/>
        <end position="37"/>
    </location>
</feature>
<dbReference type="Proteomes" id="UP001063166">
    <property type="component" value="Unassembled WGS sequence"/>
</dbReference>
<dbReference type="AlphaFoldDB" id="A0A9P3UWR8"/>
<dbReference type="PANTHER" id="PTHR24096">
    <property type="entry name" value="LONG-CHAIN-FATTY-ACID--COA LIGASE"/>
    <property type="match status" value="1"/>
</dbReference>
<name>A0A9P3UWR8_LYOSH</name>
<organism evidence="3 4">
    <name type="scientific">Lyophyllum shimeji</name>
    <name type="common">Hon-shimeji</name>
    <name type="synonym">Tricholoma shimeji</name>
    <dbReference type="NCBI Taxonomy" id="47721"/>
    <lineage>
        <taxon>Eukaryota</taxon>
        <taxon>Fungi</taxon>
        <taxon>Dikarya</taxon>
        <taxon>Basidiomycota</taxon>
        <taxon>Agaricomycotina</taxon>
        <taxon>Agaricomycetes</taxon>
        <taxon>Agaricomycetidae</taxon>
        <taxon>Agaricales</taxon>
        <taxon>Tricholomatineae</taxon>
        <taxon>Lyophyllaceae</taxon>
        <taxon>Lyophyllum</taxon>
    </lineage>
</organism>
<dbReference type="PANTHER" id="PTHR24096:SF393">
    <property type="entry name" value="LIGASE, PUTATIVE-RELATED"/>
    <property type="match status" value="1"/>
</dbReference>
<sequence length="373" mass="39751">MRPSAPALSPLRRGSRTPGLVHQTQGTSCRARGSGGCRSRRAENQRLSYAQVFAQSVKAAGVYRHVYGVKKGDRVALCARNYPDYLVAFWAFHLIGAVAVLVNAWLPEPALHYCITHTQSKLIILDPERADRLEATAHKIKADVGSTGILVLNSQEGKGAWTGMENWDAVLETYKGDTTSIVTGEGEVEIQPEDNATIMFTSGTTGLPKGVLSTQRMYLTNLFNTVVPGYRASLRRGDHILPAPAAGPQKGSMISVPFFHATGSTSRMMNATLAGMKIVLIRKWVPEEGARAANLTASSSAPGGFRGAGGDIAGCVTGVGVQSVQVNPDAVIDAHAHEGESFRHEAVSAVEVAVLPRDAVRVDVREIGEGVEA</sequence>
<comment type="caution">
    <text evidence="3">The sequence shown here is derived from an EMBL/GenBank/DDBJ whole genome shotgun (WGS) entry which is preliminary data.</text>
</comment>
<evidence type="ECO:0000256" key="1">
    <source>
        <dbReference type="SAM" id="MobiDB-lite"/>
    </source>
</evidence>
<feature type="domain" description="AMP-dependent synthetase/ligase" evidence="2">
    <location>
        <begin position="43"/>
        <end position="288"/>
    </location>
</feature>
<evidence type="ECO:0000259" key="2">
    <source>
        <dbReference type="Pfam" id="PF00501"/>
    </source>
</evidence>
<accession>A0A9P3UWR8</accession>
<dbReference type="InterPro" id="IPR000873">
    <property type="entry name" value="AMP-dep_synth/lig_dom"/>
</dbReference>
<dbReference type="GO" id="GO:0019748">
    <property type="term" value="P:secondary metabolic process"/>
    <property type="evidence" value="ECO:0007669"/>
    <property type="project" value="TreeGrafter"/>
</dbReference>
<gene>
    <name evidence="3" type="ORF">LshimejAT787_2200490</name>
</gene>
<keyword evidence="4" id="KW-1185">Reference proteome</keyword>
<dbReference type="SUPFAM" id="SSF56801">
    <property type="entry name" value="Acetyl-CoA synthetase-like"/>
    <property type="match status" value="1"/>
</dbReference>
<dbReference type="OrthoDB" id="10253115at2759"/>
<dbReference type="PROSITE" id="PS00455">
    <property type="entry name" value="AMP_BINDING"/>
    <property type="match status" value="1"/>
</dbReference>
<protein>
    <submittedName>
        <fullName evidence="3">Synthetase</fullName>
    </submittedName>
</protein>
<evidence type="ECO:0000313" key="3">
    <source>
        <dbReference type="EMBL" id="GLB45386.1"/>
    </source>
</evidence>
<dbReference type="EMBL" id="BRPK01000022">
    <property type="protein sequence ID" value="GLB45386.1"/>
    <property type="molecule type" value="Genomic_DNA"/>
</dbReference>
<dbReference type="InterPro" id="IPR020845">
    <property type="entry name" value="AMP-binding_CS"/>
</dbReference>
<dbReference type="Pfam" id="PF00501">
    <property type="entry name" value="AMP-binding"/>
    <property type="match status" value="1"/>
</dbReference>
<dbReference type="Gene3D" id="3.40.50.980">
    <property type="match status" value="2"/>
</dbReference>
<dbReference type="GO" id="GO:0016405">
    <property type="term" value="F:CoA-ligase activity"/>
    <property type="evidence" value="ECO:0007669"/>
    <property type="project" value="TreeGrafter"/>
</dbReference>